<evidence type="ECO:0000313" key="5">
    <source>
        <dbReference type="Proteomes" id="UP000228964"/>
    </source>
</evidence>
<accession>A0A2M6WRN7</accession>
<dbReference type="EMBL" id="PFAO01000028">
    <property type="protein sequence ID" value="PIT95422.1"/>
    <property type="molecule type" value="Genomic_DNA"/>
</dbReference>
<proteinExistence type="predicted"/>
<dbReference type="CDD" id="cd04688">
    <property type="entry name" value="NUDIX_Hydrolase"/>
    <property type="match status" value="1"/>
</dbReference>
<dbReference type="SUPFAM" id="SSF55811">
    <property type="entry name" value="Nudix"/>
    <property type="match status" value="1"/>
</dbReference>
<organism evidence="4 5">
    <name type="scientific">Candidatus Falkowbacteria bacterium CG10_big_fil_rev_8_21_14_0_10_38_22</name>
    <dbReference type="NCBI Taxonomy" id="1974564"/>
    <lineage>
        <taxon>Bacteria</taxon>
        <taxon>Candidatus Falkowiibacteriota</taxon>
    </lineage>
</organism>
<dbReference type="Proteomes" id="UP000228964">
    <property type="component" value="Unassembled WGS sequence"/>
</dbReference>
<gene>
    <name evidence="4" type="ORF">COT96_01295</name>
</gene>
<dbReference type="PROSITE" id="PS00893">
    <property type="entry name" value="NUDIX_BOX"/>
    <property type="match status" value="1"/>
</dbReference>
<dbReference type="AlphaFoldDB" id="A0A2M6WRN7"/>
<dbReference type="InterPro" id="IPR000086">
    <property type="entry name" value="NUDIX_hydrolase_dom"/>
</dbReference>
<comment type="caution">
    <text evidence="4">The sequence shown here is derived from an EMBL/GenBank/DDBJ whole genome shotgun (WGS) entry which is preliminary data.</text>
</comment>
<dbReference type="Gene3D" id="3.90.79.10">
    <property type="entry name" value="Nucleoside Triphosphate Pyrophosphohydrolase"/>
    <property type="match status" value="1"/>
</dbReference>
<comment type="cofactor">
    <cofactor evidence="1">
        <name>Mg(2+)</name>
        <dbReference type="ChEBI" id="CHEBI:18420"/>
    </cofactor>
</comment>
<dbReference type="PANTHER" id="PTHR43046:SF14">
    <property type="entry name" value="MUTT_NUDIX FAMILY PROTEIN"/>
    <property type="match status" value="1"/>
</dbReference>
<reference evidence="5" key="1">
    <citation type="submission" date="2017-09" db="EMBL/GenBank/DDBJ databases">
        <title>Depth-based differentiation of microbial function through sediment-hosted aquifers and enrichment of novel symbionts in the deep terrestrial subsurface.</title>
        <authorList>
            <person name="Probst A.J."/>
            <person name="Ladd B."/>
            <person name="Jarett J.K."/>
            <person name="Geller-Mcgrath D.E."/>
            <person name="Sieber C.M.K."/>
            <person name="Emerson J.B."/>
            <person name="Anantharaman K."/>
            <person name="Thomas B.C."/>
            <person name="Malmstrom R."/>
            <person name="Stieglmeier M."/>
            <person name="Klingl A."/>
            <person name="Woyke T."/>
            <person name="Ryan C.M."/>
            <person name="Banfield J.F."/>
        </authorList>
    </citation>
    <scope>NUCLEOTIDE SEQUENCE [LARGE SCALE GENOMIC DNA]</scope>
</reference>
<evidence type="ECO:0000259" key="3">
    <source>
        <dbReference type="PROSITE" id="PS51462"/>
    </source>
</evidence>
<dbReference type="PROSITE" id="PS51462">
    <property type="entry name" value="NUDIX"/>
    <property type="match status" value="1"/>
</dbReference>
<dbReference type="Pfam" id="PF00293">
    <property type="entry name" value="NUDIX"/>
    <property type="match status" value="1"/>
</dbReference>
<dbReference type="InterPro" id="IPR015797">
    <property type="entry name" value="NUDIX_hydrolase-like_dom_sf"/>
</dbReference>
<dbReference type="GO" id="GO:0016787">
    <property type="term" value="F:hydrolase activity"/>
    <property type="evidence" value="ECO:0007669"/>
    <property type="project" value="UniProtKB-KW"/>
</dbReference>
<evidence type="ECO:0000313" key="4">
    <source>
        <dbReference type="EMBL" id="PIT95422.1"/>
    </source>
</evidence>
<name>A0A2M6WRN7_9BACT</name>
<evidence type="ECO:0000256" key="2">
    <source>
        <dbReference type="ARBA" id="ARBA00022801"/>
    </source>
</evidence>
<keyword evidence="2 4" id="KW-0378">Hydrolase</keyword>
<evidence type="ECO:0000256" key="1">
    <source>
        <dbReference type="ARBA" id="ARBA00001946"/>
    </source>
</evidence>
<protein>
    <submittedName>
        <fullName evidence="4">NUDIX hydrolase</fullName>
    </submittedName>
</protein>
<dbReference type="InterPro" id="IPR020084">
    <property type="entry name" value="NUDIX_hydrolase_CS"/>
</dbReference>
<dbReference type="PANTHER" id="PTHR43046">
    <property type="entry name" value="GDP-MANNOSE MANNOSYL HYDROLASE"/>
    <property type="match status" value="1"/>
</dbReference>
<feature type="domain" description="Nudix hydrolase" evidence="3">
    <location>
        <begin position="7"/>
        <end position="148"/>
    </location>
</feature>
<sequence length="148" mass="17016">MGNKSVPQKTVVKAMCLIEHNGKLLLNKGYDSVKNETFFRIIGGGINFGEKSEEAVRREVREELNSEIENPHFLTVIENIFIYEGEKGHEVTLLYKADLLNKGIYKKESIPTDNERFPAEWVSISNILKGKAILYPLFDYKKLFSELF</sequence>